<reference evidence="2 3" key="1">
    <citation type="journal article" date="2016" name="Genome Announc.">
        <title>First Complete Genome Sequence of a Subdivision 6 Acidobacterium Strain.</title>
        <authorList>
            <person name="Huang S."/>
            <person name="Vieira S."/>
            <person name="Bunk B."/>
            <person name="Riedel T."/>
            <person name="Sproer C."/>
            <person name="Overmann J."/>
        </authorList>
    </citation>
    <scope>NUCLEOTIDE SEQUENCE [LARGE SCALE GENOMIC DNA]</scope>
    <source>
        <strain evidence="3">DSM 100886 HEG_-6_39</strain>
    </source>
</reference>
<evidence type="ECO:0000313" key="3">
    <source>
        <dbReference type="Proteomes" id="UP000076079"/>
    </source>
</evidence>
<dbReference type="PANTHER" id="PTHR34599">
    <property type="entry name" value="PEROXIDASE-RELATED"/>
    <property type="match status" value="1"/>
</dbReference>
<reference evidence="3" key="2">
    <citation type="submission" date="2016-04" db="EMBL/GenBank/DDBJ databases">
        <title>First Complete Genome Sequence of a Subdivision 6 Acidobacterium.</title>
        <authorList>
            <person name="Huang S."/>
            <person name="Vieira S."/>
            <person name="Bunk B."/>
            <person name="Riedel T."/>
            <person name="Sproeer C."/>
            <person name="Overmann J."/>
        </authorList>
    </citation>
    <scope>NUCLEOTIDE SEQUENCE [LARGE SCALE GENOMIC DNA]</scope>
    <source>
        <strain evidence="3">DSM 100886 HEG_-6_39</strain>
    </source>
</reference>
<name>A0A143PI48_LUTPR</name>
<dbReference type="SUPFAM" id="SSF48317">
    <property type="entry name" value="Acid phosphatase/Vanadium-dependent haloperoxidase"/>
    <property type="match status" value="1"/>
</dbReference>
<dbReference type="InterPro" id="IPR052559">
    <property type="entry name" value="V-haloperoxidase"/>
</dbReference>
<dbReference type="PANTHER" id="PTHR34599:SF1">
    <property type="entry name" value="PHOSPHATIDIC ACID PHOSPHATASE TYPE 2_HALOPEROXIDASE DOMAIN-CONTAINING PROTEIN"/>
    <property type="match status" value="1"/>
</dbReference>
<feature type="signal peptide" evidence="1">
    <location>
        <begin position="1"/>
        <end position="23"/>
    </location>
</feature>
<sequence length="410" mass="44478" precursor="true">MRTSRSLTAVLGFLVTIAAPASADVISDWVEAARTIGEETRGTPEGLGAGRFVHTQVALAMFEAVNAIDRRYESYLGFPKTLTPASQEAAASVAAHDILKASYPARAGSFGQSLAFALGAIPDGPEKTVGVQVGRDAAAAVRNRTVLDSTMKVPEYRPRGIPGVYILTDLPLLPLSAYATIPWILRTRDEVLPPPPPALTSERYARDLDEVRRLGGKDSIERTPAQTAAANFWAGNRTDLAMRLLTNKPERGLVSNARTYALREMAYDDATTTVAIAKYDAALWRPITAIRNADQDENPLTTLDPAWLPLLQTPRFAEYPCGHCIGAAVASGLIEAEFGRDARMTFLDPTMPGAGRTVTPNEYVREVSMSRIYAGVHYRFANDAAEEMGRSIARLAVQRHMRPLNPGSEP</sequence>
<protein>
    <submittedName>
        <fullName evidence="2">PAP2 superfamily protein</fullName>
    </submittedName>
</protein>
<proteinExistence type="predicted"/>
<dbReference type="KEGG" id="abac:LuPra_01114"/>
<dbReference type="Gene3D" id="1.10.606.20">
    <property type="match status" value="1"/>
</dbReference>
<dbReference type="PATRIC" id="fig|1813736.3.peg.1159"/>
<organism evidence="2 3">
    <name type="scientific">Luteitalea pratensis</name>
    <dbReference type="NCBI Taxonomy" id="1855912"/>
    <lineage>
        <taxon>Bacteria</taxon>
        <taxon>Pseudomonadati</taxon>
        <taxon>Acidobacteriota</taxon>
        <taxon>Vicinamibacteria</taxon>
        <taxon>Vicinamibacterales</taxon>
        <taxon>Vicinamibacteraceae</taxon>
        <taxon>Luteitalea</taxon>
    </lineage>
</organism>
<dbReference type="OrthoDB" id="103227at2"/>
<dbReference type="EMBL" id="CP015136">
    <property type="protein sequence ID" value="AMY07930.1"/>
    <property type="molecule type" value="Genomic_DNA"/>
</dbReference>
<accession>A0A143PI48</accession>
<keyword evidence="1" id="KW-0732">Signal</keyword>
<feature type="chain" id="PRO_5007511376" evidence="1">
    <location>
        <begin position="24"/>
        <end position="410"/>
    </location>
</feature>
<evidence type="ECO:0000256" key="1">
    <source>
        <dbReference type="SAM" id="SignalP"/>
    </source>
</evidence>
<gene>
    <name evidence="2" type="ORF">LuPra_01114</name>
</gene>
<dbReference type="Proteomes" id="UP000076079">
    <property type="component" value="Chromosome"/>
</dbReference>
<keyword evidence="3" id="KW-1185">Reference proteome</keyword>
<dbReference type="RefSeq" id="WP_110169818.1">
    <property type="nucleotide sequence ID" value="NZ_CP015136.1"/>
</dbReference>
<evidence type="ECO:0000313" key="2">
    <source>
        <dbReference type="EMBL" id="AMY07930.1"/>
    </source>
</evidence>
<dbReference type="AlphaFoldDB" id="A0A143PI48"/>
<dbReference type="STRING" id="1855912.LuPra_01114"/>
<dbReference type="InterPro" id="IPR036938">
    <property type="entry name" value="PAP2/HPO_sf"/>
</dbReference>
<dbReference type="CDD" id="cd03398">
    <property type="entry name" value="PAP2_haloperoxidase"/>
    <property type="match status" value="1"/>
</dbReference>